<evidence type="ECO:0000313" key="4">
    <source>
        <dbReference type="Proteomes" id="UP000274504"/>
    </source>
</evidence>
<evidence type="ECO:0000313" key="2">
    <source>
        <dbReference type="EMBL" id="VDL58724.1"/>
    </source>
</evidence>
<dbReference type="AlphaFoldDB" id="A0A0R3SN93"/>
<evidence type="ECO:0000313" key="5">
    <source>
        <dbReference type="Proteomes" id="UP000321570"/>
    </source>
</evidence>
<keyword evidence="1" id="KW-0732">Signal</keyword>
<gene>
    <name evidence="2" type="ORF">HDID_LOCUS6406</name>
    <name evidence="3" type="ORF">WMSIL1_LOCUS12471</name>
</gene>
<reference evidence="6" key="1">
    <citation type="submission" date="2017-02" db="UniProtKB">
        <authorList>
            <consortium name="WormBaseParasite"/>
        </authorList>
    </citation>
    <scope>IDENTIFICATION</scope>
</reference>
<protein>
    <submittedName>
        <fullName evidence="2 6">Uncharacterized protein</fullName>
    </submittedName>
</protein>
<feature type="signal peptide" evidence="1">
    <location>
        <begin position="1"/>
        <end position="24"/>
    </location>
</feature>
<dbReference type="EMBL" id="UYSG01005256">
    <property type="protein sequence ID" value="VDL58724.1"/>
    <property type="molecule type" value="Genomic_DNA"/>
</dbReference>
<evidence type="ECO:0000313" key="6">
    <source>
        <dbReference type="WBParaSite" id="HDID_0000640801-mRNA-1"/>
    </source>
</evidence>
<organism evidence="6">
    <name type="scientific">Hymenolepis diminuta</name>
    <name type="common">Rat tapeworm</name>
    <dbReference type="NCBI Taxonomy" id="6216"/>
    <lineage>
        <taxon>Eukaryota</taxon>
        <taxon>Metazoa</taxon>
        <taxon>Spiralia</taxon>
        <taxon>Lophotrochozoa</taxon>
        <taxon>Platyhelminthes</taxon>
        <taxon>Cestoda</taxon>
        <taxon>Eucestoda</taxon>
        <taxon>Cyclophyllidea</taxon>
        <taxon>Hymenolepididae</taxon>
        <taxon>Hymenolepis</taxon>
    </lineage>
</organism>
<sequence length="87" mass="10086">MNYNGNWTKLFLVALALLAMELNATPMKGTRDESRLAKEWLAENEGGLDEPMEEYITLAPLRFVRRSALDSDIFASGLRWRKKRPHY</sequence>
<evidence type="ECO:0000313" key="3">
    <source>
        <dbReference type="EMBL" id="VUZ54413.1"/>
    </source>
</evidence>
<dbReference type="Proteomes" id="UP000274504">
    <property type="component" value="Unassembled WGS sequence"/>
</dbReference>
<proteinExistence type="predicted"/>
<accession>A0A0R3SN93</accession>
<dbReference type="EMBL" id="CABIJS010000643">
    <property type="protein sequence ID" value="VUZ54413.1"/>
    <property type="molecule type" value="Genomic_DNA"/>
</dbReference>
<reference evidence="3 5" key="3">
    <citation type="submission" date="2019-07" db="EMBL/GenBank/DDBJ databases">
        <authorList>
            <person name="Jastrzebski P J."/>
            <person name="Paukszto L."/>
            <person name="Jastrzebski P J."/>
        </authorList>
    </citation>
    <scope>NUCLEOTIDE SEQUENCE [LARGE SCALE GENOMIC DNA]</scope>
    <source>
        <strain evidence="3 5">WMS-il1</strain>
    </source>
</reference>
<name>A0A0R3SN93_HYMDI</name>
<evidence type="ECO:0000256" key="1">
    <source>
        <dbReference type="SAM" id="SignalP"/>
    </source>
</evidence>
<dbReference type="WBParaSite" id="HDID_0000640801-mRNA-1">
    <property type="protein sequence ID" value="HDID_0000640801-mRNA-1"/>
    <property type="gene ID" value="HDID_0000640801"/>
</dbReference>
<feature type="chain" id="PRO_5044546546" evidence="1">
    <location>
        <begin position="25"/>
        <end position="87"/>
    </location>
</feature>
<keyword evidence="5" id="KW-1185">Reference proteome</keyword>
<dbReference type="OrthoDB" id="10336852at2759"/>
<dbReference type="Proteomes" id="UP000321570">
    <property type="component" value="Unassembled WGS sequence"/>
</dbReference>
<reference evidence="2 4" key="2">
    <citation type="submission" date="2018-11" db="EMBL/GenBank/DDBJ databases">
        <authorList>
            <consortium name="Pathogen Informatics"/>
        </authorList>
    </citation>
    <scope>NUCLEOTIDE SEQUENCE [LARGE SCALE GENOMIC DNA]</scope>
</reference>